<reference evidence="1 2" key="2">
    <citation type="submission" date="2015-01" db="EMBL/GenBank/DDBJ databases">
        <title>Complete genome sequence of Pyrinomonas methylaliphatogenes type strain K22T.</title>
        <authorList>
            <person name="Lee K.C.Y."/>
            <person name="Power J.F."/>
            <person name="Dunfield P.F."/>
            <person name="Morgan X.C."/>
            <person name="Huttenhower C."/>
            <person name="Stott M.B."/>
        </authorList>
    </citation>
    <scope>NUCLEOTIDE SEQUENCE [LARGE SCALE GENOMIC DNA]</scope>
    <source>
        <strain evidence="1 2">K22</strain>
    </source>
</reference>
<evidence type="ECO:0000313" key="1">
    <source>
        <dbReference type="EMBL" id="CDM65881.1"/>
    </source>
</evidence>
<protein>
    <submittedName>
        <fullName evidence="1">Aminoglycoside-2''-adenylyltransferase</fullName>
    </submittedName>
</protein>
<dbReference type="RefSeq" id="WP_060635519.1">
    <property type="nucleotide sequence ID" value="NZ_CBXV010000006.1"/>
</dbReference>
<reference evidence="1 2" key="1">
    <citation type="submission" date="2013-12" db="EMBL/GenBank/DDBJ databases">
        <authorList>
            <person name="Stott M."/>
        </authorList>
    </citation>
    <scope>NUCLEOTIDE SEQUENCE [LARGE SCALE GENOMIC DNA]</scope>
    <source>
        <strain evidence="1 2">K22</strain>
    </source>
</reference>
<dbReference type="Proteomes" id="UP000031518">
    <property type="component" value="Unassembled WGS sequence"/>
</dbReference>
<keyword evidence="1" id="KW-0548">Nucleotidyltransferase</keyword>
<keyword evidence="1" id="KW-0808">Transferase</keyword>
<proteinExistence type="predicted"/>
<sequence length="192" mass="20945">MTSDVVVEFLDLMEASSIEVCLDGGWGVDALLGEQTREHRDLDIIIRVEDVPRLLAVTRAAGYARQPGGTETNFVLKTEAGDKVDVHAIAFDERGFGVFTLPDGRKWPFPRAAFQGRGRIRDKDVRCLSPDAQVQCHAQGYTPDEVDLQDMKLLQDRFGVVLPLALCQQPGIEGQGEGIAAEPGAAPDRGSR</sequence>
<gene>
    <name evidence="1" type="ORF">PYK22_01889</name>
</gene>
<dbReference type="EMBL" id="CBXV010000006">
    <property type="protein sequence ID" value="CDM65881.1"/>
    <property type="molecule type" value="Genomic_DNA"/>
</dbReference>
<dbReference type="Pfam" id="PF10706">
    <property type="entry name" value="Aminoglyc_resit"/>
    <property type="match status" value="1"/>
</dbReference>
<keyword evidence="2" id="KW-1185">Reference proteome</keyword>
<dbReference type="InterPro" id="IPR019646">
    <property type="entry name" value="Aminoglyc_AdlTrfase"/>
</dbReference>
<organism evidence="1 2">
    <name type="scientific">Pyrinomonas methylaliphatogenes</name>
    <dbReference type="NCBI Taxonomy" id="454194"/>
    <lineage>
        <taxon>Bacteria</taxon>
        <taxon>Pseudomonadati</taxon>
        <taxon>Acidobacteriota</taxon>
        <taxon>Blastocatellia</taxon>
        <taxon>Blastocatellales</taxon>
        <taxon>Pyrinomonadaceae</taxon>
        <taxon>Pyrinomonas</taxon>
    </lineage>
</organism>
<dbReference type="AlphaFoldDB" id="A0A0B6WXQ3"/>
<dbReference type="GO" id="GO:0016779">
    <property type="term" value="F:nucleotidyltransferase activity"/>
    <property type="evidence" value="ECO:0007669"/>
    <property type="project" value="UniProtKB-KW"/>
</dbReference>
<dbReference type="STRING" id="454194.PYK22_01889"/>
<dbReference type="Gene3D" id="3.30.460.40">
    <property type="match status" value="1"/>
</dbReference>
<accession>A0A0B6WXQ3</accession>
<dbReference type="OrthoDB" id="9800567at2"/>
<name>A0A0B6WXQ3_9BACT</name>
<evidence type="ECO:0000313" key="2">
    <source>
        <dbReference type="Proteomes" id="UP000031518"/>
    </source>
</evidence>